<organism evidence="1 2">
    <name type="scientific">Vigna unguiculata</name>
    <name type="common">Cowpea</name>
    <dbReference type="NCBI Taxonomy" id="3917"/>
    <lineage>
        <taxon>Eukaryota</taxon>
        <taxon>Viridiplantae</taxon>
        <taxon>Streptophyta</taxon>
        <taxon>Embryophyta</taxon>
        <taxon>Tracheophyta</taxon>
        <taxon>Spermatophyta</taxon>
        <taxon>Magnoliopsida</taxon>
        <taxon>eudicotyledons</taxon>
        <taxon>Gunneridae</taxon>
        <taxon>Pentapetalae</taxon>
        <taxon>rosids</taxon>
        <taxon>fabids</taxon>
        <taxon>Fabales</taxon>
        <taxon>Fabaceae</taxon>
        <taxon>Papilionoideae</taxon>
        <taxon>50 kb inversion clade</taxon>
        <taxon>NPAAA clade</taxon>
        <taxon>indigoferoid/millettioid clade</taxon>
        <taxon>Phaseoleae</taxon>
        <taxon>Vigna</taxon>
    </lineage>
</organism>
<accession>A0A4D6MN22</accession>
<name>A0A4D6MN22_VIGUN</name>
<evidence type="ECO:0000313" key="2">
    <source>
        <dbReference type="Proteomes" id="UP000501690"/>
    </source>
</evidence>
<reference evidence="1 2" key="1">
    <citation type="submission" date="2019-04" db="EMBL/GenBank/DDBJ databases">
        <title>An improved genome assembly and genetic linkage map for asparagus bean, Vigna unguiculata ssp. sesquipedialis.</title>
        <authorList>
            <person name="Xia Q."/>
            <person name="Zhang R."/>
            <person name="Dong Y."/>
        </authorList>
    </citation>
    <scope>NUCLEOTIDE SEQUENCE [LARGE SCALE GENOMIC DNA]</scope>
    <source>
        <tissue evidence="1">Leaf</tissue>
    </source>
</reference>
<evidence type="ECO:0000313" key="1">
    <source>
        <dbReference type="EMBL" id="QCE01165.1"/>
    </source>
</evidence>
<dbReference type="Proteomes" id="UP000501690">
    <property type="component" value="Linkage Group LG7"/>
</dbReference>
<gene>
    <name evidence="1" type="ORF">DEO72_LG7g2458</name>
</gene>
<sequence>MGEHGFHGGDRTNMRGPYNNGSARGWRLAARGVPPGGLCRFCLPAFRLRQAIMLQVSDLRVLFVRIDVNLDQGMLCHERLMDHMCWTTSGQVRRAELRAGRFVEQNYEREDLGQELTRMNQIGVLLLLCELADGCPEGDKLFSYRNSSERWASMQAFGVLCRETRLTPTMPLFFHFYKLCPTLIEWWISFVVALKSPIGMYLTSYKSFKTSYFKISITWRGRKWFFYEVNRPMFSLY</sequence>
<keyword evidence="2" id="KW-1185">Reference proteome</keyword>
<dbReference type="AlphaFoldDB" id="A0A4D6MN22"/>
<dbReference type="EMBL" id="CP039351">
    <property type="protein sequence ID" value="QCE01165.1"/>
    <property type="molecule type" value="Genomic_DNA"/>
</dbReference>
<proteinExistence type="predicted"/>
<protein>
    <submittedName>
        <fullName evidence="1">Uncharacterized protein</fullName>
    </submittedName>
</protein>